<keyword evidence="2" id="KW-1185">Reference proteome</keyword>
<dbReference type="EnsemblMetazoa" id="CJA12801.1">
    <property type="protein sequence ID" value="CJA12801.1"/>
    <property type="gene ID" value="WBGene00132005"/>
</dbReference>
<organism evidence="1 2">
    <name type="scientific">Caenorhabditis japonica</name>
    <dbReference type="NCBI Taxonomy" id="281687"/>
    <lineage>
        <taxon>Eukaryota</taxon>
        <taxon>Metazoa</taxon>
        <taxon>Ecdysozoa</taxon>
        <taxon>Nematoda</taxon>
        <taxon>Chromadorea</taxon>
        <taxon>Rhabditida</taxon>
        <taxon>Rhabditina</taxon>
        <taxon>Rhabditomorpha</taxon>
        <taxon>Rhabditoidea</taxon>
        <taxon>Rhabditidae</taxon>
        <taxon>Peloderinae</taxon>
        <taxon>Caenorhabditis</taxon>
    </lineage>
</organism>
<reference evidence="2" key="1">
    <citation type="submission" date="2010-08" db="EMBL/GenBank/DDBJ databases">
        <authorList>
            <consortium name="Caenorhabditis japonica Sequencing Consortium"/>
            <person name="Wilson R.K."/>
        </authorList>
    </citation>
    <scope>NUCLEOTIDE SEQUENCE [LARGE SCALE GENOMIC DNA]</scope>
    <source>
        <strain evidence="2">DF5081</strain>
    </source>
</reference>
<accession>A0A8R1DV93</accession>
<sequence length="108" mass="12197">MNVLKRFIDETFEMMTGLGEMKVAEAIFLTAVHDATETMDNSVKSSKMIHEVISLAYQGQNIIKMCSHLPRTCNAEKHARELNIVAHKIDNIVFSIHSESSTEMTRSI</sequence>
<evidence type="ECO:0000313" key="2">
    <source>
        <dbReference type="Proteomes" id="UP000005237"/>
    </source>
</evidence>
<evidence type="ECO:0000313" key="1">
    <source>
        <dbReference type="EnsemblMetazoa" id="CJA12801.1"/>
    </source>
</evidence>
<protein>
    <submittedName>
        <fullName evidence="1">Uncharacterized protein</fullName>
    </submittedName>
</protein>
<dbReference type="Proteomes" id="UP000005237">
    <property type="component" value="Unassembled WGS sequence"/>
</dbReference>
<dbReference type="AlphaFoldDB" id="A0A8R1DV93"/>
<name>A0A8R1DV93_CAEJA</name>
<proteinExistence type="predicted"/>
<dbReference type="OMA" id="CVHLPRD"/>
<reference evidence="1" key="2">
    <citation type="submission" date="2022-06" db="UniProtKB">
        <authorList>
            <consortium name="EnsemblMetazoa"/>
        </authorList>
    </citation>
    <scope>IDENTIFICATION</scope>
    <source>
        <strain evidence="1">DF5081</strain>
    </source>
</reference>